<dbReference type="GeneID" id="63754492"/>
<gene>
    <name evidence="1" type="ORF">ASPWEDRAFT_623621</name>
</gene>
<proteinExistence type="predicted"/>
<dbReference type="AlphaFoldDB" id="A0A1L9RF08"/>
<organism evidence="1 2">
    <name type="scientific">Aspergillus wentii DTO 134E9</name>
    <dbReference type="NCBI Taxonomy" id="1073089"/>
    <lineage>
        <taxon>Eukaryota</taxon>
        <taxon>Fungi</taxon>
        <taxon>Dikarya</taxon>
        <taxon>Ascomycota</taxon>
        <taxon>Pezizomycotina</taxon>
        <taxon>Eurotiomycetes</taxon>
        <taxon>Eurotiomycetidae</taxon>
        <taxon>Eurotiales</taxon>
        <taxon>Aspergillaceae</taxon>
        <taxon>Aspergillus</taxon>
        <taxon>Aspergillus subgen. Cremei</taxon>
    </lineage>
</organism>
<dbReference type="EMBL" id="KV878214">
    <property type="protein sequence ID" value="OJJ33500.1"/>
    <property type="molecule type" value="Genomic_DNA"/>
</dbReference>
<evidence type="ECO:0000313" key="1">
    <source>
        <dbReference type="EMBL" id="OJJ33500.1"/>
    </source>
</evidence>
<keyword evidence="2" id="KW-1185">Reference proteome</keyword>
<protein>
    <submittedName>
        <fullName evidence="1">Uncharacterized protein</fullName>
    </submittedName>
</protein>
<dbReference type="RefSeq" id="XP_040687177.1">
    <property type="nucleotide sequence ID" value="XM_040838644.1"/>
</dbReference>
<dbReference type="VEuPathDB" id="FungiDB:ASPWEDRAFT_623621"/>
<sequence length="113" mass="13263">MMRQLFRGYVPPHCRAKRREIIRGIRIASCSGNTSMQPTVSVHPDVWFPWTERPALPDIQKCSKQRGTGFYPRLTRMSHSHQIMDSVFAHSAEQHEDFEFWQQLEKLTYGFAP</sequence>
<evidence type="ECO:0000313" key="2">
    <source>
        <dbReference type="Proteomes" id="UP000184383"/>
    </source>
</evidence>
<reference evidence="2" key="1">
    <citation type="journal article" date="2017" name="Genome Biol.">
        <title>Comparative genomics reveals high biological diversity and specific adaptations in the industrially and medically important fungal genus Aspergillus.</title>
        <authorList>
            <person name="de Vries R.P."/>
            <person name="Riley R."/>
            <person name="Wiebenga A."/>
            <person name="Aguilar-Osorio G."/>
            <person name="Amillis S."/>
            <person name="Uchima C.A."/>
            <person name="Anderluh G."/>
            <person name="Asadollahi M."/>
            <person name="Askin M."/>
            <person name="Barry K."/>
            <person name="Battaglia E."/>
            <person name="Bayram O."/>
            <person name="Benocci T."/>
            <person name="Braus-Stromeyer S.A."/>
            <person name="Caldana C."/>
            <person name="Canovas D."/>
            <person name="Cerqueira G.C."/>
            <person name="Chen F."/>
            <person name="Chen W."/>
            <person name="Choi C."/>
            <person name="Clum A."/>
            <person name="Dos Santos R.A."/>
            <person name="Damasio A.R."/>
            <person name="Diallinas G."/>
            <person name="Emri T."/>
            <person name="Fekete E."/>
            <person name="Flipphi M."/>
            <person name="Freyberg S."/>
            <person name="Gallo A."/>
            <person name="Gournas C."/>
            <person name="Habgood R."/>
            <person name="Hainaut M."/>
            <person name="Harispe M.L."/>
            <person name="Henrissat B."/>
            <person name="Hilden K.S."/>
            <person name="Hope R."/>
            <person name="Hossain A."/>
            <person name="Karabika E."/>
            <person name="Karaffa L."/>
            <person name="Karanyi Z."/>
            <person name="Krasevec N."/>
            <person name="Kuo A."/>
            <person name="Kusch H."/>
            <person name="LaButti K."/>
            <person name="Lagendijk E.L."/>
            <person name="Lapidus A."/>
            <person name="Levasseur A."/>
            <person name="Lindquist E."/>
            <person name="Lipzen A."/>
            <person name="Logrieco A.F."/>
            <person name="MacCabe A."/>
            <person name="Maekelae M.R."/>
            <person name="Malavazi I."/>
            <person name="Melin P."/>
            <person name="Meyer V."/>
            <person name="Mielnichuk N."/>
            <person name="Miskei M."/>
            <person name="Molnar A.P."/>
            <person name="Mule G."/>
            <person name="Ngan C.Y."/>
            <person name="Orejas M."/>
            <person name="Orosz E."/>
            <person name="Ouedraogo J.P."/>
            <person name="Overkamp K.M."/>
            <person name="Park H.-S."/>
            <person name="Perrone G."/>
            <person name="Piumi F."/>
            <person name="Punt P.J."/>
            <person name="Ram A.F."/>
            <person name="Ramon A."/>
            <person name="Rauscher S."/>
            <person name="Record E."/>
            <person name="Riano-Pachon D.M."/>
            <person name="Robert V."/>
            <person name="Roehrig J."/>
            <person name="Ruller R."/>
            <person name="Salamov A."/>
            <person name="Salih N.S."/>
            <person name="Samson R.A."/>
            <person name="Sandor E."/>
            <person name="Sanguinetti M."/>
            <person name="Schuetze T."/>
            <person name="Sepcic K."/>
            <person name="Shelest E."/>
            <person name="Sherlock G."/>
            <person name="Sophianopoulou V."/>
            <person name="Squina F.M."/>
            <person name="Sun H."/>
            <person name="Susca A."/>
            <person name="Todd R.B."/>
            <person name="Tsang A."/>
            <person name="Unkles S.E."/>
            <person name="van de Wiele N."/>
            <person name="van Rossen-Uffink D."/>
            <person name="Oliveira J.V."/>
            <person name="Vesth T.C."/>
            <person name="Visser J."/>
            <person name="Yu J.-H."/>
            <person name="Zhou M."/>
            <person name="Andersen M.R."/>
            <person name="Archer D.B."/>
            <person name="Baker S.E."/>
            <person name="Benoit I."/>
            <person name="Brakhage A.A."/>
            <person name="Braus G.H."/>
            <person name="Fischer R."/>
            <person name="Frisvad J.C."/>
            <person name="Goldman G.H."/>
            <person name="Houbraken J."/>
            <person name="Oakley B."/>
            <person name="Pocsi I."/>
            <person name="Scazzocchio C."/>
            <person name="Seiboth B."/>
            <person name="vanKuyk P.A."/>
            <person name="Wortman J."/>
            <person name="Dyer P.S."/>
            <person name="Grigoriev I.V."/>
        </authorList>
    </citation>
    <scope>NUCLEOTIDE SEQUENCE [LARGE SCALE GENOMIC DNA]</scope>
    <source>
        <strain evidence="2">DTO 134E9</strain>
    </source>
</reference>
<accession>A0A1L9RF08</accession>
<name>A0A1L9RF08_ASPWE</name>
<dbReference type="Proteomes" id="UP000184383">
    <property type="component" value="Unassembled WGS sequence"/>
</dbReference>